<dbReference type="PANTHER" id="PTHR46449">
    <property type="entry name" value="ZGC:158260"/>
    <property type="match status" value="1"/>
</dbReference>
<gene>
    <name evidence="3" type="ORF">J1605_022778</name>
</gene>
<evidence type="ECO:0000256" key="2">
    <source>
        <dbReference type="SAM" id="MobiDB-lite"/>
    </source>
</evidence>
<comment type="caution">
    <text evidence="3">The sequence shown here is derived from an EMBL/GenBank/DDBJ whole genome shotgun (WGS) entry which is preliminary data.</text>
</comment>
<dbReference type="Pfam" id="PF14642">
    <property type="entry name" value="FAM47"/>
    <property type="match status" value="1"/>
</dbReference>
<dbReference type="EMBL" id="JAIQCJ010001745">
    <property type="protein sequence ID" value="KAJ8787747.1"/>
    <property type="molecule type" value="Genomic_DNA"/>
</dbReference>
<sequence length="264" mass="29281">MNIPIPDGKLMATESSAQTGLACDPPFSGLDSTWSFGHPASNCGQAESVFGEYLGSREDLPSKCFAKHRRRSPSPTSLNSRQWRFVRTRLDDFRKGCPPRGGGITQGPEEGFLPQIYHRAPRPAPKRRQKNMLPREAAPCSTLSPARQAPNEFRADVEAQPTPHPSALYADLEEDMPAEVTTWRISLLRGLGSSLQGVRVMNVSPGGAFSWGLEPPSKKRKWRQHTRCSVRFLRGHPTYKGPANQKCLASLPLELYQSTLLVTF</sequence>
<evidence type="ECO:0000256" key="1">
    <source>
        <dbReference type="ARBA" id="ARBA00005277"/>
    </source>
</evidence>
<dbReference type="GO" id="GO:0045815">
    <property type="term" value="P:transcription initiation-coupled chromatin remodeling"/>
    <property type="evidence" value="ECO:0007669"/>
    <property type="project" value="TreeGrafter"/>
</dbReference>
<dbReference type="AlphaFoldDB" id="A0AB34H961"/>
<dbReference type="PANTHER" id="PTHR46449:SF3">
    <property type="entry name" value="PROTEIN FAM47E"/>
    <property type="match status" value="1"/>
</dbReference>
<name>A0AB34H961_ESCRO</name>
<reference evidence="3 4" key="1">
    <citation type="submission" date="2022-11" db="EMBL/GenBank/DDBJ databases">
        <title>Whole genome sequence of Eschrichtius robustus ER-17-0199.</title>
        <authorList>
            <person name="Bruniche-Olsen A."/>
            <person name="Black A.N."/>
            <person name="Fields C.J."/>
            <person name="Walden K."/>
            <person name="Dewoody J.A."/>
        </authorList>
    </citation>
    <scope>NUCLEOTIDE SEQUENCE [LARGE SCALE GENOMIC DNA]</scope>
    <source>
        <strain evidence="3">ER-17-0199</strain>
        <tissue evidence="3">Blubber</tissue>
    </source>
</reference>
<comment type="similarity">
    <text evidence="1">Belongs to the FAM47 family.</text>
</comment>
<dbReference type="InterPro" id="IPR032743">
    <property type="entry name" value="FAM47"/>
</dbReference>
<evidence type="ECO:0000313" key="3">
    <source>
        <dbReference type="EMBL" id="KAJ8787747.1"/>
    </source>
</evidence>
<feature type="region of interest" description="Disordered" evidence="2">
    <location>
        <begin position="122"/>
        <end position="146"/>
    </location>
</feature>
<proteinExistence type="inferred from homology"/>
<organism evidence="3 4">
    <name type="scientific">Eschrichtius robustus</name>
    <name type="common">California gray whale</name>
    <name type="synonym">Eschrichtius gibbosus</name>
    <dbReference type="NCBI Taxonomy" id="9764"/>
    <lineage>
        <taxon>Eukaryota</taxon>
        <taxon>Metazoa</taxon>
        <taxon>Chordata</taxon>
        <taxon>Craniata</taxon>
        <taxon>Vertebrata</taxon>
        <taxon>Euteleostomi</taxon>
        <taxon>Mammalia</taxon>
        <taxon>Eutheria</taxon>
        <taxon>Laurasiatheria</taxon>
        <taxon>Artiodactyla</taxon>
        <taxon>Whippomorpha</taxon>
        <taxon>Cetacea</taxon>
        <taxon>Mysticeti</taxon>
        <taxon>Eschrichtiidae</taxon>
        <taxon>Eschrichtius</taxon>
    </lineage>
</organism>
<protein>
    <submittedName>
        <fullName evidence="3">Uncharacterized protein</fullName>
    </submittedName>
</protein>
<keyword evidence="4" id="KW-1185">Reference proteome</keyword>
<evidence type="ECO:0000313" key="4">
    <source>
        <dbReference type="Proteomes" id="UP001159641"/>
    </source>
</evidence>
<dbReference type="Proteomes" id="UP001159641">
    <property type="component" value="Unassembled WGS sequence"/>
</dbReference>
<dbReference type="GO" id="GO:0000785">
    <property type="term" value="C:chromatin"/>
    <property type="evidence" value="ECO:0007669"/>
    <property type="project" value="TreeGrafter"/>
</dbReference>
<accession>A0AB34H961</accession>